<reference evidence="2" key="1">
    <citation type="journal article" date="2019" name="Int. J. Syst. Evol. Microbiol.">
        <title>The Global Catalogue of Microorganisms (GCM) 10K type strain sequencing project: providing services to taxonomists for standard genome sequencing and annotation.</title>
        <authorList>
            <consortium name="The Broad Institute Genomics Platform"/>
            <consortium name="The Broad Institute Genome Sequencing Center for Infectious Disease"/>
            <person name="Wu L."/>
            <person name="Ma J."/>
        </authorList>
    </citation>
    <scope>NUCLEOTIDE SEQUENCE [LARGE SCALE GENOMIC DNA]</scope>
    <source>
        <strain evidence="2">NCAIM B.01391</strain>
    </source>
</reference>
<dbReference type="Gene3D" id="3.30.2000.20">
    <property type="match status" value="1"/>
</dbReference>
<gene>
    <name evidence="1" type="ORF">ACFPOB_20535</name>
</gene>
<keyword evidence="2" id="KW-1185">Reference proteome</keyword>
<dbReference type="RefSeq" id="WP_377800256.1">
    <property type="nucleotide sequence ID" value="NZ_JBHSLW010000034.1"/>
</dbReference>
<accession>A0ABW0IYK9</accession>
<evidence type="ECO:0000313" key="1">
    <source>
        <dbReference type="EMBL" id="MFC5421953.1"/>
    </source>
</evidence>
<dbReference type="Pfam" id="PF13554">
    <property type="entry name" value="Phage_tail_terminator_5"/>
    <property type="match status" value="1"/>
</dbReference>
<dbReference type="Proteomes" id="UP001596053">
    <property type="component" value="Unassembled WGS sequence"/>
</dbReference>
<dbReference type="InterPro" id="IPR025395">
    <property type="entry name" value="Phage_tail_terminator-like"/>
</dbReference>
<protein>
    <submittedName>
        <fullName evidence="1">Phage tail terminator-like protein</fullName>
    </submittedName>
</protein>
<comment type="caution">
    <text evidence="1">The sequence shown here is derived from an EMBL/GenBank/DDBJ whole genome shotgun (WGS) entry which is preliminary data.</text>
</comment>
<name>A0ABW0IYK9_9HYPH</name>
<organism evidence="1 2">
    <name type="scientific">Bosea eneae</name>
    <dbReference type="NCBI Taxonomy" id="151454"/>
    <lineage>
        <taxon>Bacteria</taxon>
        <taxon>Pseudomonadati</taxon>
        <taxon>Pseudomonadota</taxon>
        <taxon>Alphaproteobacteria</taxon>
        <taxon>Hyphomicrobiales</taxon>
        <taxon>Boseaceae</taxon>
        <taxon>Bosea</taxon>
    </lineage>
</organism>
<dbReference type="EMBL" id="JBHSLW010000034">
    <property type="protein sequence ID" value="MFC5421953.1"/>
    <property type="molecule type" value="Genomic_DNA"/>
</dbReference>
<sequence>MASLAVITAVKARLAGFPTPLRWPNESARTPANGSTFVTVQFPVATEEQISFGAPGANVFREEGAIRFVISARRGVGPERAAEIAEDLRALFRNARFDGVRCYAPSSPVFDDRGDDAGYFLAAIVVPYDHDTFA</sequence>
<evidence type="ECO:0000313" key="2">
    <source>
        <dbReference type="Proteomes" id="UP001596053"/>
    </source>
</evidence>
<proteinExistence type="predicted"/>